<sequence>MSIHQLISAIDDPAHRIVSTDLFDTVLLRDASVQDGRLAEACRRGAAIVGVDPAVLTRLRWSVHSSAYRAVAVERPEGDASLAAIWATIATSLGLEDAAVQTLRDIEVDTDIDHLTANRPLLSVLERAAASGKRVVAVSDTYYSAGDLHRILGKVVGRSPLHAVYSSSDLGSTKHAGGMFARVAELEQTPTSSMLHLGDSWHADVAMARAAGCTAVHLPRAGSRRRMLGKAANRARLLLATVRSGRTGTA</sequence>
<keyword evidence="2" id="KW-1185">Reference proteome</keyword>
<evidence type="ECO:0000313" key="2">
    <source>
        <dbReference type="Proteomes" id="UP001589896"/>
    </source>
</evidence>
<proteinExistence type="predicted"/>
<dbReference type="EMBL" id="JBHLTG010000008">
    <property type="protein sequence ID" value="MFC0681415.1"/>
    <property type="molecule type" value="Genomic_DNA"/>
</dbReference>
<dbReference type="SUPFAM" id="SSF56784">
    <property type="entry name" value="HAD-like"/>
    <property type="match status" value="1"/>
</dbReference>
<protein>
    <submittedName>
        <fullName evidence="1">HAD family hydrolase</fullName>
    </submittedName>
</protein>
<evidence type="ECO:0000313" key="1">
    <source>
        <dbReference type="EMBL" id="MFC0681415.1"/>
    </source>
</evidence>
<organism evidence="1 2">
    <name type="scientific">Lysobacter korlensis</name>
    <dbReference type="NCBI Taxonomy" id="553636"/>
    <lineage>
        <taxon>Bacteria</taxon>
        <taxon>Pseudomonadati</taxon>
        <taxon>Pseudomonadota</taxon>
        <taxon>Gammaproteobacteria</taxon>
        <taxon>Lysobacterales</taxon>
        <taxon>Lysobacteraceae</taxon>
        <taxon>Lysobacter</taxon>
    </lineage>
</organism>
<dbReference type="RefSeq" id="WP_386674021.1">
    <property type="nucleotide sequence ID" value="NZ_JBHLTG010000008.1"/>
</dbReference>
<dbReference type="CDD" id="cd01427">
    <property type="entry name" value="HAD_like"/>
    <property type="match status" value="1"/>
</dbReference>
<reference evidence="1 2" key="1">
    <citation type="submission" date="2024-09" db="EMBL/GenBank/DDBJ databases">
        <authorList>
            <person name="Sun Q."/>
            <person name="Mori K."/>
        </authorList>
    </citation>
    <scope>NUCLEOTIDE SEQUENCE [LARGE SCALE GENOMIC DNA]</scope>
    <source>
        <strain evidence="1 2">KCTC 23076</strain>
    </source>
</reference>
<dbReference type="InterPro" id="IPR036412">
    <property type="entry name" value="HAD-like_sf"/>
</dbReference>
<dbReference type="InterPro" id="IPR023214">
    <property type="entry name" value="HAD_sf"/>
</dbReference>
<dbReference type="GO" id="GO:0016787">
    <property type="term" value="F:hydrolase activity"/>
    <property type="evidence" value="ECO:0007669"/>
    <property type="project" value="UniProtKB-KW"/>
</dbReference>
<dbReference type="Gene3D" id="3.40.50.1000">
    <property type="entry name" value="HAD superfamily/HAD-like"/>
    <property type="match status" value="1"/>
</dbReference>
<keyword evidence="1" id="KW-0378">Hydrolase</keyword>
<name>A0ABV6RWR6_9GAMM</name>
<dbReference type="Proteomes" id="UP001589896">
    <property type="component" value="Unassembled WGS sequence"/>
</dbReference>
<gene>
    <name evidence="1" type="ORF">ACFFGH_26595</name>
</gene>
<accession>A0ABV6RWR6</accession>
<comment type="caution">
    <text evidence="1">The sequence shown here is derived from an EMBL/GenBank/DDBJ whole genome shotgun (WGS) entry which is preliminary data.</text>
</comment>
<dbReference type="Pfam" id="PF00702">
    <property type="entry name" value="Hydrolase"/>
    <property type="match status" value="1"/>
</dbReference>